<evidence type="ECO:0000256" key="1">
    <source>
        <dbReference type="SAM" id="MobiDB-lite"/>
    </source>
</evidence>
<reference evidence="2" key="1">
    <citation type="submission" date="2023-03" db="EMBL/GenBank/DDBJ databases">
        <title>Massive genome expansion in bonnet fungi (Mycena s.s.) driven by repeated elements and novel gene families across ecological guilds.</title>
        <authorList>
            <consortium name="Lawrence Berkeley National Laboratory"/>
            <person name="Harder C.B."/>
            <person name="Miyauchi S."/>
            <person name="Viragh M."/>
            <person name="Kuo A."/>
            <person name="Thoen E."/>
            <person name="Andreopoulos B."/>
            <person name="Lu D."/>
            <person name="Skrede I."/>
            <person name="Drula E."/>
            <person name="Henrissat B."/>
            <person name="Morin E."/>
            <person name="Kohler A."/>
            <person name="Barry K."/>
            <person name="LaButti K."/>
            <person name="Morin E."/>
            <person name="Salamov A."/>
            <person name="Lipzen A."/>
            <person name="Mereny Z."/>
            <person name="Hegedus B."/>
            <person name="Baldrian P."/>
            <person name="Stursova M."/>
            <person name="Weitz H."/>
            <person name="Taylor A."/>
            <person name="Grigoriev I.V."/>
            <person name="Nagy L.G."/>
            <person name="Martin F."/>
            <person name="Kauserud H."/>
        </authorList>
    </citation>
    <scope>NUCLEOTIDE SEQUENCE</scope>
    <source>
        <strain evidence="2">9284</strain>
    </source>
</reference>
<evidence type="ECO:0000313" key="2">
    <source>
        <dbReference type="EMBL" id="KAJ7615817.1"/>
    </source>
</evidence>
<feature type="compositionally biased region" description="Basic and acidic residues" evidence="1">
    <location>
        <begin position="276"/>
        <end position="291"/>
    </location>
</feature>
<feature type="region of interest" description="Disordered" evidence="1">
    <location>
        <begin position="35"/>
        <end position="55"/>
    </location>
</feature>
<feature type="non-terminal residue" evidence="2">
    <location>
        <position position="291"/>
    </location>
</feature>
<gene>
    <name evidence="2" type="ORF">FB45DRAFT_934747</name>
</gene>
<name>A0AAD7BAN0_9AGAR</name>
<comment type="caution">
    <text evidence="2">The sequence shown here is derived from an EMBL/GenBank/DDBJ whole genome shotgun (WGS) entry which is preliminary data.</text>
</comment>
<protein>
    <submittedName>
        <fullName evidence="2">Uncharacterized protein</fullName>
    </submittedName>
</protein>
<feature type="compositionally biased region" description="Low complexity" evidence="1">
    <location>
        <begin position="178"/>
        <end position="190"/>
    </location>
</feature>
<proteinExistence type="predicted"/>
<evidence type="ECO:0000313" key="3">
    <source>
        <dbReference type="Proteomes" id="UP001221142"/>
    </source>
</evidence>
<dbReference type="AlphaFoldDB" id="A0AAD7BAN0"/>
<dbReference type="EMBL" id="JARKIF010000023">
    <property type="protein sequence ID" value="KAJ7615817.1"/>
    <property type="molecule type" value="Genomic_DNA"/>
</dbReference>
<accession>A0AAD7BAN0</accession>
<feature type="region of interest" description="Disordered" evidence="1">
    <location>
        <begin position="166"/>
        <end position="197"/>
    </location>
</feature>
<feature type="region of interest" description="Disordered" evidence="1">
    <location>
        <begin position="244"/>
        <end position="291"/>
    </location>
</feature>
<sequence length="291" mass="31570">MAMVEDSYPSTQMIPAERLRLVRSLRKIGALLGETPVLDDSGSETPQLRMPSVGKQRPFQLRLAIRPQQLPDDAHDMDIDRHPGLPSAAKPQSFEPLPAVYPLSPLFSPLSPITPTAWTEHDATIARGHRMAKLTRTLGERVPSSLIRASPIPTVITRRKRASTLLISSTAPPPAPPRLALDDLTSTDSSDVGRSPIGDMHVHPALLSPVSPCLSPGTRASIADWIFPPESVSVSELVGVGKVDDAQRDETPPPLPPKDAELPNPPIQHLVPSRNSDVDIASHRREDSWIG</sequence>
<dbReference type="Proteomes" id="UP001221142">
    <property type="component" value="Unassembled WGS sequence"/>
</dbReference>
<organism evidence="2 3">
    <name type="scientific">Roridomyces roridus</name>
    <dbReference type="NCBI Taxonomy" id="1738132"/>
    <lineage>
        <taxon>Eukaryota</taxon>
        <taxon>Fungi</taxon>
        <taxon>Dikarya</taxon>
        <taxon>Basidiomycota</taxon>
        <taxon>Agaricomycotina</taxon>
        <taxon>Agaricomycetes</taxon>
        <taxon>Agaricomycetidae</taxon>
        <taxon>Agaricales</taxon>
        <taxon>Marasmiineae</taxon>
        <taxon>Mycenaceae</taxon>
        <taxon>Roridomyces</taxon>
    </lineage>
</organism>
<keyword evidence="3" id="KW-1185">Reference proteome</keyword>